<evidence type="ECO:0000256" key="7">
    <source>
        <dbReference type="ARBA" id="ARBA00022643"/>
    </source>
</evidence>
<dbReference type="Gene3D" id="3.20.20.70">
    <property type="entry name" value="Aldolase class I"/>
    <property type="match status" value="1"/>
</dbReference>
<organism evidence="12 13">
    <name type="scientific">Methanonatronarchaeum thermophilum</name>
    <dbReference type="NCBI Taxonomy" id="1927129"/>
    <lineage>
        <taxon>Archaea</taxon>
        <taxon>Methanobacteriati</taxon>
        <taxon>Methanobacteriota</taxon>
        <taxon>Methanonatronarchaeia</taxon>
        <taxon>Methanonatronarchaeales</taxon>
        <taxon>Methanonatronarchaeaceae</taxon>
        <taxon>Methanonatronarchaeum</taxon>
    </lineage>
</organism>
<evidence type="ECO:0000256" key="9">
    <source>
        <dbReference type="ARBA" id="ARBA00023002"/>
    </source>
</evidence>
<keyword evidence="6 10" id="KW-0285">Flavoprotein</keyword>
<dbReference type="NCBIfam" id="TIGR01037">
    <property type="entry name" value="pyrD_sub1_fam"/>
    <property type="match status" value="1"/>
</dbReference>
<feature type="binding site" evidence="10">
    <location>
        <begin position="185"/>
        <end position="186"/>
    </location>
    <ligand>
        <name>substrate</name>
    </ligand>
</feature>
<dbReference type="InterPro" id="IPR001295">
    <property type="entry name" value="Dihydroorotate_DH_CS"/>
</dbReference>
<keyword evidence="7 10" id="KW-0288">FMN</keyword>
<feature type="binding site" evidence="10">
    <location>
        <position position="158"/>
    </location>
    <ligand>
        <name>FMN</name>
        <dbReference type="ChEBI" id="CHEBI:58210"/>
    </ligand>
</feature>
<protein>
    <recommendedName>
        <fullName evidence="10">Dihydroorotate dehydrogenase</fullName>
        <shortName evidence="10">DHOD</shortName>
        <shortName evidence="10">DHODase</shortName>
        <shortName evidence="10">DHOdehase</shortName>
        <ecNumber evidence="10">1.3.-.-</ecNumber>
    </recommendedName>
</protein>
<sequence length="297" mass="31378">MSLSIDVGGVGFKNPCLLAAGVLGTTASSLNRVVRSGAGGVISKSISLNPKPGNKGPVISKTSCGWINSMGLPNPGVDEFIDELDRFSGDVPIVGSVYGSSPSEFKEVSNKIADYVDVVELNLSCPNVEGGIICKDPDLVYRYTKNVKSSVNKPVWVKLSPNVNNISEVAVMAEKADADGVVAINTLTGMVIDIDTELPVLGNQVGGVSGDAIHPIAVNAVYQITKNIDIPVIGVGGISNWKTAVEMILAGAHAIQIGSAVNKNINIFQEINKGIKQYMKNKNYKKITEFRGNAHKK</sequence>
<evidence type="ECO:0000259" key="11">
    <source>
        <dbReference type="Pfam" id="PF01180"/>
    </source>
</evidence>
<comment type="catalytic activity">
    <reaction evidence="10">
        <text>(S)-dihydroorotate + A = orotate + AH2</text>
        <dbReference type="Rhea" id="RHEA:18073"/>
        <dbReference type="ChEBI" id="CHEBI:13193"/>
        <dbReference type="ChEBI" id="CHEBI:17499"/>
        <dbReference type="ChEBI" id="CHEBI:30839"/>
        <dbReference type="ChEBI" id="CHEBI:30864"/>
    </reaction>
</comment>
<keyword evidence="9 10" id="KW-0560">Oxidoreductase</keyword>
<feature type="binding site" evidence="10">
    <location>
        <begin position="258"/>
        <end position="259"/>
    </location>
    <ligand>
        <name>FMN</name>
        <dbReference type="ChEBI" id="CHEBI:58210"/>
    </ligand>
</feature>
<dbReference type="PIRSF" id="PIRSF000164">
    <property type="entry name" value="DHO_oxidase"/>
    <property type="match status" value="1"/>
</dbReference>
<dbReference type="PANTHER" id="PTHR48109:SF1">
    <property type="entry name" value="DIHYDROOROTATE DEHYDROGENASE (FUMARATE)"/>
    <property type="match status" value="1"/>
</dbReference>
<dbReference type="RefSeq" id="WP_086636582.1">
    <property type="nucleotide sequence ID" value="NZ_MRZU01000002.1"/>
</dbReference>
<evidence type="ECO:0000313" key="13">
    <source>
        <dbReference type="Proteomes" id="UP000195137"/>
    </source>
</evidence>
<feature type="binding site" evidence="10">
    <location>
        <begin position="68"/>
        <end position="72"/>
    </location>
    <ligand>
        <name>substrate</name>
    </ligand>
</feature>
<feature type="binding site" evidence="10">
    <location>
        <position position="122"/>
    </location>
    <ligand>
        <name>FMN</name>
        <dbReference type="ChEBI" id="CHEBI:58210"/>
    </ligand>
</feature>
<dbReference type="InterPro" id="IPR013785">
    <property type="entry name" value="Aldolase_TIM"/>
</dbReference>
<dbReference type="GO" id="GO:0005737">
    <property type="term" value="C:cytoplasm"/>
    <property type="evidence" value="ECO:0007669"/>
    <property type="project" value="UniProtKB-SubCell"/>
</dbReference>
<proteinExistence type="inferred from homology"/>
<dbReference type="PANTHER" id="PTHR48109">
    <property type="entry name" value="DIHYDROOROTATE DEHYDROGENASE (QUINONE), MITOCHONDRIAL-RELATED"/>
    <property type="match status" value="1"/>
</dbReference>
<comment type="subcellular location">
    <subcellularLocation>
        <location evidence="1 10">Cytoplasm</location>
    </subcellularLocation>
</comment>
<keyword evidence="5 10" id="KW-0963">Cytoplasm</keyword>
<feature type="binding site" evidence="10">
    <location>
        <position position="184"/>
    </location>
    <ligand>
        <name>FMN</name>
        <dbReference type="ChEBI" id="CHEBI:58210"/>
    </ligand>
</feature>
<dbReference type="CDD" id="cd04740">
    <property type="entry name" value="DHOD_1B_like"/>
    <property type="match status" value="1"/>
</dbReference>
<dbReference type="InterPro" id="IPR033888">
    <property type="entry name" value="DHOD_1B"/>
</dbReference>
<dbReference type="PROSITE" id="PS00912">
    <property type="entry name" value="DHODEHASE_2"/>
    <property type="match status" value="1"/>
</dbReference>
<dbReference type="GO" id="GO:0006207">
    <property type="term" value="P:'de novo' pyrimidine nucleobase biosynthetic process"/>
    <property type="evidence" value="ECO:0007669"/>
    <property type="project" value="InterPro"/>
</dbReference>
<dbReference type="HAMAP" id="MF_00224">
    <property type="entry name" value="DHO_dh_type1"/>
    <property type="match status" value="1"/>
</dbReference>
<dbReference type="PROSITE" id="PS00911">
    <property type="entry name" value="DHODEHASE_1"/>
    <property type="match status" value="1"/>
</dbReference>
<dbReference type="InterPro" id="IPR050074">
    <property type="entry name" value="DHO_dehydrogenase"/>
</dbReference>
<dbReference type="OrthoDB" id="36608at2157"/>
<evidence type="ECO:0000256" key="6">
    <source>
        <dbReference type="ARBA" id="ARBA00022630"/>
    </source>
</evidence>
<evidence type="ECO:0000256" key="5">
    <source>
        <dbReference type="ARBA" id="ARBA00022490"/>
    </source>
</evidence>
<comment type="caution">
    <text evidence="12">The sequence shown here is derived from an EMBL/GenBank/DDBJ whole genome shotgun (WGS) entry which is preliminary data.</text>
</comment>
<dbReference type="NCBIfam" id="NF005574">
    <property type="entry name" value="PRK07259.1"/>
    <property type="match status" value="1"/>
</dbReference>
<comment type="subunit">
    <text evidence="4">Heterotetramer of 2 PyrK and 2 PyrD type B subunits.</text>
</comment>
<dbReference type="InterPro" id="IPR024920">
    <property type="entry name" value="Dihydroorotate_DH_1"/>
</dbReference>
<dbReference type="InterPro" id="IPR005720">
    <property type="entry name" value="Dihydroorotate_DH_cat"/>
</dbReference>
<evidence type="ECO:0000313" key="12">
    <source>
        <dbReference type="EMBL" id="OUJ19486.1"/>
    </source>
</evidence>
<feature type="binding site" evidence="10">
    <location>
        <begin position="44"/>
        <end position="45"/>
    </location>
    <ligand>
        <name>FMN</name>
        <dbReference type="ChEBI" id="CHEBI:58210"/>
    </ligand>
</feature>
<feature type="binding site" evidence="10">
    <location>
        <position position="210"/>
    </location>
    <ligand>
        <name>FMN</name>
        <dbReference type="ChEBI" id="CHEBI:58210"/>
    </ligand>
</feature>
<dbReference type="InterPro" id="IPR049622">
    <property type="entry name" value="Dihydroorotate_DH_I"/>
</dbReference>
<dbReference type="FunFam" id="3.20.20.70:FF:000027">
    <property type="entry name" value="Dihydropyrimidine dehydrogenase [NADP(+)]"/>
    <property type="match status" value="1"/>
</dbReference>
<comment type="function">
    <text evidence="10">Catalyzes the conversion of dihydroorotate to orotate.</text>
</comment>
<dbReference type="GO" id="GO:0044205">
    <property type="term" value="P:'de novo' UMP biosynthetic process"/>
    <property type="evidence" value="ECO:0007669"/>
    <property type="project" value="UniProtKB-UniRule"/>
</dbReference>
<evidence type="ECO:0000256" key="10">
    <source>
        <dbReference type="HAMAP-Rule" id="MF_00224"/>
    </source>
</evidence>
<dbReference type="UniPathway" id="UPA00070"/>
<keyword evidence="8 10" id="KW-0665">Pyrimidine biosynthesis</keyword>
<feature type="binding site" evidence="10">
    <location>
        <begin position="236"/>
        <end position="237"/>
    </location>
    <ligand>
        <name>FMN</name>
        <dbReference type="ChEBI" id="CHEBI:58210"/>
    </ligand>
</feature>
<gene>
    <name evidence="10" type="primary">pyrD</name>
    <name evidence="12" type="ORF">AMET1_0157</name>
</gene>
<evidence type="ECO:0000256" key="8">
    <source>
        <dbReference type="ARBA" id="ARBA00022975"/>
    </source>
</evidence>
<dbReference type="EC" id="1.3.-.-" evidence="10"/>
<feature type="binding site" evidence="10">
    <location>
        <position position="44"/>
    </location>
    <ligand>
        <name>substrate</name>
    </ligand>
</feature>
<name>A0A1Y3GJC1_9EURY</name>
<dbReference type="SUPFAM" id="SSF51395">
    <property type="entry name" value="FMN-linked oxidoreductases"/>
    <property type="match status" value="1"/>
</dbReference>
<feature type="binding site" evidence="10">
    <location>
        <position position="122"/>
    </location>
    <ligand>
        <name>substrate</name>
    </ligand>
</feature>
<comment type="pathway">
    <text evidence="2 10">Pyrimidine metabolism; UMP biosynthesis via de novo pathway.</text>
</comment>
<dbReference type="GO" id="GO:0004152">
    <property type="term" value="F:dihydroorotate dehydrogenase activity"/>
    <property type="evidence" value="ECO:0007669"/>
    <property type="project" value="UniProtKB-UniRule"/>
</dbReference>
<dbReference type="EMBL" id="MRZU01000002">
    <property type="protein sequence ID" value="OUJ19486.1"/>
    <property type="molecule type" value="Genomic_DNA"/>
</dbReference>
<reference evidence="12 13" key="1">
    <citation type="submission" date="2016-12" db="EMBL/GenBank/DDBJ databases">
        <title>Discovery of methanogenic haloarchaea.</title>
        <authorList>
            <person name="Sorokin D.Y."/>
            <person name="Makarova K.S."/>
            <person name="Abbas B."/>
            <person name="Ferrer M."/>
            <person name="Golyshin P.N."/>
        </authorList>
    </citation>
    <scope>NUCLEOTIDE SEQUENCE [LARGE SCALE GENOMIC DNA]</scope>
    <source>
        <strain evidence="12">AMET1</strain>
    </source>
</reference>
<dbReference type="InterPro" id="IPR012135">
    <property type="entry name" value="Dihydroorotate_DH_1_2"/>
</dbReference>
<feature type="domain" description="Dihydroorotate dehydrogenase catalytic" evidence="11">
    <location>
        <begin position="3"/>
        <end position="279"/>
    </location>
</feature>
<evidence type="ECO:0000256" key="1">
    <source>
        <dbReference type="ARBA" id="ARBA00004496"/>
    </source>
</evidence>
<evidence type="ECO:0000256" key="3">
    <source>
        <dbReference type="ARBA" id="ARBA00008008"/>
    </source>
</evidence>
<feature type="active site" description="Nucleophile" evidence="10">
    <location>
        <position position="125"/>
    </location>
</feature>
<dbReference type="Pfam" id="PF01180">
    <property type="entry name" value="DHO_dh"/>
    <property type="match status" value="1"/>
</dbReference>
<comment type="cofactor">
    <cofactor evidence="10">
        <name>FMN</name>
        <dbReference type="ChEBI" id="CHEBI:58210"/>
    </cofactor>
    <text evidence="10">Binds 1 FMN per subunit.</text>
</comment>
<evidence type="ECO:0000256" key="4">
    <source>
        <dbReference type="ARBA" id="ARBA00011669"/>
    </source>
</evidence>
<dbReference type="Proteomes" id="UP000195137">
    <property type="component" value="Unassembled WGS sequence"/>
</dbReference>
<comment type="caution">
    <text evidence="10">Lacks conserved residue(s) required for the propagation of feature annotation.</text>
</comment>
<comment type="similarity">
    <text evidence="3 10">Belongs to the dihydroorotate dehydrogenase family. Type 1 subfamily.</text>
</comment>
<accession>A0A1Y3GJC1</accession>
<evidence type="ECO:0000256" key="2">
    <source>
        <dbReference type="ARBA" id="ARBA00004725"/>
    </source>
</evidence>
<dbReference type="AlphaFoldDB" id="A0A1Y3GJC1"/>
<keyword evidence="13" id="KW-1185">Reference proteome</keyword>